<evidence type="ECO:0000256" key="2">
    <source>
        <dbReference type="SAM" id="SignalP"/>
    </source>
</evidence>
<keyword evidence="2" id="KW-0732">Signal</keyword>
<evidence type="ECO:0000313" key="3">
    <source>
        <dbReference type="EMBL" id="KDB27821.1"/>
    </source>
</evidence>
<feature type="compositionally biased region" description="Polar residues" evidence="1">
    <location>
        <begin position="130"/>
        <end position="145"/>
    </location>
</feature>
<protein>
    <submittedName>
        <fullName evidence="3">Uncharacterized protein</fullName>
    </submittedName>
</protein>
<accession>A0A059JIV4</accession>
<feature type="signal peptide" evidence="2">
    <location>
        <begin position="1"/>
        <end position="17"/>
    </location>
</feature>
<gene>
    <name evidence="3" type="ORF">H109_00389</name>
</gene>
<dbReference type="Proteomes" id="UP000024533">
    <property type="component" value="Unassembled WGS sequence"/>
</dbReference>
<dbReference type="EMBL" id="AOKY01000033">
    <property type="protein sequence ID" value="KDB27821.1"/>
    <property type="molecule type" value="Genomic_DNA"/>
</dbReference>
<dbReference type="OrthoDB" id="4171878at2759"/>
<comment type="caution">
    <text evidence="3">The sequence shown here is derived from an EMBL/GenBank/DDBJ whole genome shotgun (WGS) entry which is preliminary data.</text>
</comment>
<name>A0A059JIV4_TRIIM</name>
<evidence type="ECO:0000256" key="1">
    <source>
        <dbReference type="SAM" id="MobiDB-lite"/>
    </source>
</evidence>
<keyword evidence="4" id="KW-1185">Reference proteome</keyword>
<feature type="chain" id="PRO_5001575010" evidence="2">
    <location>
        <begin position="18"/>
        <end position="145"/>
    </location>
</feature>
<proteinExistence type="predicted"/>
<organism evidence="3 4">
    <name type="scientific">Trichophyton interdigitale (strain MR816)</name>
    <dbReference type="NCBI Taxonomy" id="1215338"/>
    <lineage>
        <taxon>Eukaryota</taxon>
        <taxon>Fungi</taxon>
        <taxon>Dikarya</taxon>
        <taxon>Ascomycota</taxon>
        <taxon>Pezizomycotina</taxon>
        <taxon>Eurotiomycetes</taxon>
        <taxon>Eurotiomycetidae</taxon>
        <taxon>Onygenales</taxon>
        <taxon>Arthrodermataceae</taxon>
        <taxon>Trichophyton</taxon>
    </lineage>
</organism>
<dbReference type="OMA" id="GANPQCC"/>
<dbReference type="HOGENOM" id="CLU_1788186_0_0_1"/>
<feature type="region of interest" description="Disordered" evidence="1">
    <location>
        <begin position="104"/>
        <end position="145"/>
    </location>
</feature>
<dbReference type="AlphaFoldDB" id="A0A059JIV4"/>
<evidence type="ECO:0000313" key="4">
    <source>
        <dbReference type="Proteomes" id="UP000024533"/>
    </source>
</evidence>
<reference evidence="3 4" key="1">
    <citation type="submission" date="2014-02" db="EMBL/GenBank/DDBJ databases">
        <title>The Genome Sequence of Trichophyton interdigitale MR816.</title>
        <authorList>
            <consortium name="The Broad Institute Genomics Platform"/>
            <person name="Cuomo C.A."/>
            <person name="White T.C."/>
            <person name="Graser Y."/>
            <person name="Martinez-Rossi N."/>
            <person name="Heitman J."/>
            <person name="Young S.K."/>
            <person name="Zeng Q."/>
            <person name="Gargeya S."/>
            <person name="Abouelleil A."/>
            <person name="Alvarado L."/>
            <person name="Chapman S.B."/>
            <person name="Gainer-Dewar J."/>
            <person name="Goldberg J."/>
            <person name="Griggs A."/>
            <person name="Gujja S."/>
            <person name="Hansen M."/>
            <person name="Howarth C."/>
            <person name="Imamovic A."/>
            <person name="Larimer J."/>
            <person name="Martinez D."/>
            <person name="Murphy C."/>
            <person name="Pearson M.D."/>
            <person name="Persinoti G."/>
            <person name="Poon T."/>
            <person name="Priest M."/>
            <person name="Roberts A.D."/>
            <person name="Saif S."/>
            <person name="Shea T.D."/>
            <person name="Sykes S.N."/>
            <person name="Wortman J."/>
            <person name="Nusbaum C."/>
            <person name="Birren B."/>
        </authorList>
    </citation>
    <scope>NUCLEOTIDE SEQUENCE [LARGE SCALE GENOMIC DNA]</scope>
    <source>
        <strain evidence="3 4">MR816</strain>
    </source>
</reference>
<sequence>MQFSVAIISLFVAHVAAVAAPDPAQVTRLSTSIQVRNGQEVGFIPAVSAAKRDSDGFHNFCTGPCQGWYCTVGANPQCCLTDRGCGCCWFMDGAAYFAETHPADKQSKNGGILDAGSVKDLSDKNAPNRRPQSQYKVGSSKSKGV</sequence>